<feature type="transmembrane region" description="Helical" evidence="6">
    <location>
        <begin position="98"/>
        <end position="121"/>
    </location>
</feature>
<feature type="transmembrane region" description="Helical" evidence="6">
    <location>
        <begin position="163"/>
        <end position="184"/>
    </location>
</feature>
<sequence>MVTNEKPGGSLRRNALSVRHIVFFVVAAAAPLAVVVGVTPYAFAFGNGSGVPLTFIVVGALYLLFAVGYTAMSSHMGSAVSFYPYIARGLGKRTGVGSAFASLAAYAAVELMAMSLFGIYFSDSVQQWTGLHIPWLASCLLLNVVVTVAAMRNIEFSGKALGVFMICEVAVLGLLAVAILLAGGGPDGITLHGFGPGALTGGSGGLGVALVFIVSAFIGFEATAIFGQEARNPKKAVPAATYIAVLVIAGFYALCTWTISLDYGPSNIAGAAEANFTGLYQDAIRVHLGGGLFVLVLQVLMLTSLLACVLSFHNTINRYLWVIGRERVISPRFARTHDKHQSPHFAGGVQFVAIAGMVALFAALGFDPTSVVGWCSAFTAMGILIMQILVSVSVVRFFAADHRGVSPWRRSIAPTLSAITLFACLMLMVQHVDFVSGSESPIVMAFPLFVIALIVAGYIFATVLKHRRPKIYDQLGAELTTQTAREPLVES</sequence>
<comment type="subcellular location">
    <subcellularLocation>
        <location evidence="1">Membrane</location>
        <topology evidence="1">Multi-pass membrane protein</topology>
    </subcellularLocation>
</comment>
<feature type="transmembrane region" description="Helical" evidence="6">
    <location>
        <begin position="133"/>
        <end position="151"/>
    </location>
</feature>
<evidence type="ECO:0000256" key="2">
    <source>
        <dbReference type="ARBA" id="ARBA00009523"/>
    </source>
</evidence>
<dbReference type="InterPro" id="IPR050367">
    <property type="entry name" value="APC_superfamily"/>
</dbReference>
<keyword evidence="3 6" id="KW-0812">Transmembrane</keyword>
<accession>A0ABT6L6N7</accession>
<feature type="transmembrane region" description="Helical" evidence="6">
    <location>
        <begin position="292"/>
        <end position="312"/>
    </location>
</feature>
<evidence type="ECO:0000256" key="6">
    <source>
        <dbReference type="SAM" id="Phobius"/>
    </source>
</evidence>
<dbReference type="EMBL" id="JARXVE010000011">
    <property type="protein sequence ID" value="MDH6198607.1"/>
    <property type="molecule type" value="Genomic_DNA"/>
</dbReference>
<comment type="caution">
    <text evidence="8">The sequence shown here is derived from an EMBL/GenBank/DDBJ whole genome shotgun (WGS) entry which is preliminary data.</text>
</comment>
<organism evidence="8 9">
    <name type="scientific">Mycolicibacterium frederiksbergense</name>
    <dbReference type="NCBI Taxonomy" id="117567"/>
    <lineage>
        <taxon>Bacteria</taxon>
        <taxon>Bacillati</taxon>
        <taxon>Actinomycetota</taxon>
        <taxon>Actinomycetes</taxon>
        <taxon>Mycobacteriales</taxon>
        <taxon>Mycobacteriaceae</taxon>
        <taxon>Mycolicibacterium</taxon>
    </lineage>
</organism>
<keyword evidence="4 6" id="KW-1133">Transmembrane helix</keyword>
<name>A0ABT6L6N7_9MYCO</name>
<feature type="transmembrane region" description="Helical" evidence="6">
    <location>
        <begin position="55"/>
        <end position="86"/>
    </location>
</feature>
<proteinExistence type="inferred from homology"/>
<evidence type="ECO:0000256" key="3">
    <source>
        <dbReference type="ARBA" id="ARBA00022692"/>
    </source>
</evidence>
<feature type="transmembrane region" description="Helical" evidence="6">
    <location>
        <begin position="442"/>
        <end position="464"/>
    </location>
</feature>
<evidence type="ECO:0000313" key="9">
    <source>
        <dbReference type="Proteomes" id="UP001160130"/>
    </source>
</evidence>
<dbReference type="PIRSF" id="PIRSF006060">
    <property type="entry name" value="AA_transporter"/>
    <property type="match status" value="1"/>
</dbReference>
<dbReference type="RefSeq" id="WP_280835174.1">
    <property type="nucleotide sequence ID" value="NZ_JARXVE010000011.1"/>
</dbReference>
<feature type="transmembrane region" description="Helical" evidence="6">
    <location>
        <begin position="345"/>
        <end position="365"/>
    </location>
</feature>
<evidence type="ECO:0000313" key="8">
    <source>
        <dbReference type="EMBL" id="MDH6198607.1"/>
    </source>
</evidence>
<dbReference type="PANTHER" id="PTHR42770">
    <property type="entry name" value="AMINO ACID TRANSPORTER-RELATED"/>
    <property type="match status" value="1"/>
</dbReference>
<evidence type="ECO:0000256" key="5">
    <source>
        <dbReference type="ARBA" id="ARBA00023136"/>
    </source>
</evidence>
<evidence type="ECO:0000256" key="1">
    <source>
        <dbReference type="ARBA" id="ARBA00004141"/>
    </source>
</evidence>
<gene>
    <name evidence="8" type="ORF">M2272_005266</name>
</gene>
<evidence type="ECO:0000259" key="7">
    <source>
        <dbReference type="Pfam" id="PF00324"/>
    </source>
</evidence>
<comment type="similarity">
    <text evidence="2">Belongs to the amino acid-polyamine-organocation (APC) superfamily.</text>
</comment>
<feature type="transmembrane region" description="Helical" evidence="6">
    <location>
        <begin position="371"/>
        <end position="399"/>
    </location>
</feature>
<feature type="transmembrane region" description="Helical" evidence="6">
    <location>
        <begin position="204"/>
        <end position="227"/>
    </location>
</feature>
<dbReference type="InterPro" id="IPR004841">
    <property type="entry name" value="AA-permease/SLC12A_dom"/>
</dbReference>
<dbReference type="PANTHER" id="PTHR42770:SF16">
    <property type="entry name" value="AMINO ACID PERMEASE"/>
    <property type="match status" value="1"/>
</dbReference>
<feature type="transmembrane region" description="Helical" evidence="6">
    <location>
        <begin position="21"/>
        <end position="43"/>
    </location>
</feature>
<dbReference type="Proteomes" id="UP001160130">
    <property type="component" value="Unassembled WGS sequence"/>
</dbReference>
<keyword evidence="9" id="KW-1185">Reference proteome</keyword>
<dbReference type="Pfam" id="PF00324">
    <property type="entry name" value="AA_permease"/>
    <property type="match status" value="1"/>
</dbReference>
<feature type="transmembrane region" description="Helical" evidence="6">
    <location>
        <begin position="411"/>
        <end position="430"/>
    </location>
</feature>
<dbReference type="Gene3D" id="1.20.1740.10">
    <property type="entry name" value="Amino acid/polyamine transporter I"/>
    <property type="match status" value="1"/>
</dbReference>
<reference evidence="8 9" key="1">
    <citation type="submission" date="2023-04" db="EMBL/GenBank/DDBJ databases">
        <title>Forest soil microbial communities from Buena Vista Peninsula, Colon Province, Panama.</title>
        <authorList>
            <person name="Bouskill N."/>
        </authorList>
    </citation>
    <scope>NUCLEOTIDE SEQUENCE [LARGE SCALE GENOMIC DNA]</scope>
    <source>
        <strain evidence="8 9">AC80</strain>
    </source>
</reference>
<protein>
    <submittedName>
        <fullName evidence="8">Amino acid transporter</fullName>
    </submittedName>
</protein>
<evidence type="ECO:0000256" key="4">
    <source>
        <dbReference type="ARBA" id="ARBA00022989"/>
    </source>
</evidence>
<keyword evidence="5 6" id="KW-0472">Membrane</keyword>
<feature type="transmembrane region" description="Helical" evidence="6">
    <location>
        <begin position="239"/>
        <end position="259"/>
    </location>
</feature>
<feature type="domain" description="Amino acid permease/ SLC12A" evidence="7">
    <location>
        <begin position="20"/>
        <end position="468"/>
    </location>
</feature>